<reference evidence="2" key="1">
    <citation type="submission" date="2016-10" db="EMBL/GenBank/DDBJ databases">
        <authorList>
            <person name="Varghese N."/>
            <person name="Submissions S."/>
        </authorList>
    </citation>
    <scope>NUCLEOTIDE SEQUENCE [LARGE SCALE GENOMIC DNA]</scope>
    <source>
        <strain evidence="2">CGMCC 1.7062</strain>
    </source>
</reference>
<dbReference type="OrthoDB" id="5875142at2"/>
<dbReference type="EMBL" id="FNVG01000005">
    <property type="protein sequence ID" value="SEF93624.1"/>
    <property type="molecule type" value="Genomic_DNA"/>
</dbReference>
<dbReference type="Gene3D" id="3.40.50.450">
    <property type="match status" value="1"/>
</dbReference>
<evidence type="ECO:0008006" key="3">
    <source>
        <dbReference type="Google" id="ProtNLM"/>
    </source>
</evidence>
<keyword evidence="2" id="KW-1185">Reference proteome</keyword>
<accession>A0A1H5W274</accession>
<gene>
    <name evidence="1" type="ORF">SAMN04488244_105108</name>
</gene>
<dbReference type="RefSeq" id="WP_103879614.1">
    <property type="nucleotide sequence ID" value="NZ_FNVG01000005.1"/>
</dbReference>
<proteinExistence type="predicted"/>
<organism evidence="1 2">
    <name type="scientific">Vibrio hangzhouensis</name>
    <dbReference type="NCBI Taxonomy" id="462991"/>
    <lineage>
        <taxon>Bacteria</taxon>
        <taxon>Pseudomonadati</taxon>
        <taxon>Pseudomonadota</taxon>
        <taxon>Gammaproteobacteria</taxon>
        <taxon>Vibrionales</taxon>
        <taxon>Vibrionaceae</taxon>
        <taxon>Vibrio</taxon>
    </lineage>
</organism>
<sequence length="124" mass="13288">MEQVIYIVGSFSNLSKMNSVYSSFLKSGISALISEPNQGSGVDGCLERIRRSDIVYVLNYDGYVGKSVALDIGYALALEKQVYSLEPVVDPNVSHLIAGVVSPEGLIKTLKEGGTSHHIAQVNA</sequence>
<evidence type="ECO:0000313" key="1">
    <source>
        <dbReference type="EMBL" id="SEF93624.1"/>
    </source>
</evidence>
<name>A0A1H5W274_9VIBR</name>
<evidence type="ECO:0000313" key="2">
    <source>
        <dbReference type="Proteomes" id="UP000236721"/>
    </source>
</evidence>
<dbReference type="AlphaFoldDB" id="A0A1H5W274"/>
<protein>
    <recommendedName>
        <fullName evidence="3">Nucleoside 2-deoxyribosyltransferase</fullName>
    </recommendedName>
</protein>
<dbReference type="Proteomes" id="UP000236721">
    <property type="component" value="Unassembled WGS sequence"/>
</dbReference>